<comment type="similarity">
    <text evidence="1">Belongs to the universal ribosomal protein uS10 family.</text>
</comment>
<dbReference type="PRINTS" id="PR00971">
    <property type="entry name" value="RIBOSOMALS10"/>
</dbReference>
<dbReference type="EMBL" id="KN840474">
    <property type="protein sequence ID" value="KIP08792.1"/>
    <property type="molecule type" value="Genomic_DNA"/>
</dbReference>
<name>A0A0C3SA19_PHLG1</name>
<dbReference type="InterPro" id="IPR036838">
    <property type="entry name" value="Ribosomal_uS10_dom_sf"/>
</dbReference>
<evidence type="ECO:0000259" key="8">
    <source>
        <dbReference type="SMART" id="SM01403"/>
    </source>
</evidence>
<evidence type="ECO:0000256" key="6">
    <source>
        <dbReference type="ARBA" id="ARBA00057689"/>
    </source>
</evidence>
<dbReference type="SUPFAM" id="SSF54999">
    <property type="entry name" value="Ribosomal protein S10"/>
    <property type="match status" value="1"/>
</dbReference>
<keyword evidence="2" id="KW-0689">Ribosomal protein</keyword>
<dbReference type="GO" id="GO:0003735">
    <property type="term" value="F:structural constituent of ribosome"/>
    <property type="evidence" value="ECO:0007669"/>
    <property type="project" value="InterPro"/>
</dbReference>
<comment type="function">
    <text evidence="6">Involved in mitochondrial genome encoded proteins translation. Involved in the binding of tRNA to the ribosomes.</text>
</comment>
<dbReference type="Pfam" id="PF00338">
    <property type="entry name" value="Ribosomal_S10"/>
    <property type="match status" value="1"/>
</dbReference>
<dbReference type="InterPro" id="IPR001848">
    <property type="entry name" value="Ribosomal_uS10"/>
</dbReference>
<dbReference type="HAMAP" id="MF_00508">
    <property type="entry name" value="Ribosomal_uS10"/>
    <property type="match status" value="1"/>
</dbReference>
<dbReference type="GO" id="GO:1990904">
    <property type="term" value="C:ribonucleoprotein complex"/>
    <property type="evidence" value="ECO:0007669"/>
    <property type="project" value="UniProtKB-KW"/>
</dbReference>
<dbReference type="GO" id="GO:0005840">
    <property type="term" value="C:ribosome"/>
    <property type="evidence" value="ECO:0007669"/>
    <property type="project" value="UniProtKB-KW"/>
</dbReference>
<reference evidence="9 10" key="1">
    <citation type="journal article" date="2014" name="PLoS Genet.">
        <title>Analysis of the Phlebiopsis gigantea genome, transcriptome and secretome provides insight into its pioneer colonization strategies of wood.</title>
        <authorList>
            <person name="Hori C."/>
            <person name="Ishida T."/>
            <person name="Igarashi K."/>
            <person name="Samejima M."/>
            <person name="Suzuki H."/>
            <person name="Master E."/>
            <person name="Ferreira P."/>
            <person name="Ruiz-Duenas F.J."/>
            <person name="Held B."/>
            <person name="Canessa P."/>
            <person name="Larrondo L.F."/>
            <person name="Schmoll M."/>
            <person name="Druzhinina I.S."/>
            <person name="Kubicek C.P."/>
            <person name="Gaskell J.A."/>
            <person name="Kersten P."/>
            <person name="St John F."/>
            <person name="Glasner J."/>
            <person name="Sabat G."/>
            <person name="Splinter BonDurant S."/>
            <person name="Syed K."/>
            <person name="Yadav J."/>
            <person name="Mgbeahuruike A.C."/>
            <person name="Kovalchuk A."/>
            <person name="Asiegbu F.O."/>
            <person name="Lackner G."/>
            <person name="Hoffmeister D."/>
            <person name="Rencoret J."/>
            <person name="Gutierrez A."/>
            <person name="Sun H."/>
            <person name="Lindquist E."/>
            <person name="Barry K."/>
            <person name="Riley R."/>
            <person name="Grigoriev I.V."/>
            <person name="Henrissat B."/>
            <person name="Kues U."/>
            <person name="Berka R.M."/>
            <person name="Martinez A.T."/>
            <person name="Covert S.F."/>
            <person name="Blanchette R.A."/>
            <person name="Cullen D."/>
        </authorList>
    </citation>
    <scope>NUCLEOTIDE SEQUENCE [LARGE SCALE GENOMIC DNA]</scope>
    <source>
        <strain evidence="9 10">11061_1 CR5-6</strain>
    </source>
</reference>
<dbReference type="FunFam" id="3.30.70.600:FF:000003">
    <property type="entry name" value="30S ribosomal protein S10"/>
    <property type="match status" value="1"/>
</dbReference>
<evidence type="ECO:0000313" key="9">
    <source>
        <dbReference type="EMBL" id="KIP08792.1"/>
    </source>
</evidence>
<evidence type="ECO:0000313" key="10">
    <source>
        <dbReference type="Proteomes" id="UP000053257"/>
    </source>
</evidence>
<dbReference type="Proteomes" id="UP000053257">
    <property type="component" value="Unassembled WGS sequence"/>
</dbReference>
<evidence type="ECO:0000256" key="5">
    <source>
        <dbReference type="ARBA" id="ARBA00042916"/>
    </source>
</evidence>
<dbReference type="PANTHER" id="PTHR11700">
    <property type="entry name" value="30S RIBOSOMAL PROTEIN S10 FAMILY MEMBER"/>
    <property type="match status" value="1"/>
</dbReference>
<dbReference type="GO" id="GO:0006412">
    <property type="term" value="P:translation"/>
    <property type="evidence" value="ECO:0007669"/>
    <property type="project" value="InterPro"/>
</dbReference>
<sequence>MLSHTYASAIRSLTAHAVAQAGTTRAVHTRGLMVGSTSATIAPAMSRRFASKHPLERAVPSELAKRELLEREPTETELHQMEEAYSSAIINGRSIFEPIYHEKTHGIPAATIHLRSYHVPLISLFGHFVVHTAAALGIPASKPMPLPIQRSLWTVPKGPFAHKKSQENFDRKTYKRVIKAWDADAEVVERWVRYLEKHALAGVGMRVVRWERAPVQVGQLIAKSAQDAMGAARLDMSGEQVRALGKKIIKQETATAQRAASELNDKVPQRSS</sequence>
<dbReference type="HOGENOM" id="CLU_051208_5_1_1"/>
<organism evidence="9 10">
    <name type="scientific">Phlebiopsis gigantea (strain 11061_1 CR5-6)</name>
    <name type="common">White-rot fungus</name>
    <name type="synonym">Peniophora gigantea</name>
    <dbReference type="NCBI Taxonomy" id="745531"/>
    <lineage>
        <taxon>Eukaryota</taxon>
        <taxon>Fungi</taxon>
        <taxon>Dikarya</taxon>
        <taxon>Basidiomycota</taxon>
        <taxon>Agaricomycotina</taxon>
        <taxon>Agaricomycetes</taxon>
        <taxon>Polyporales</taxon>
        <taxon>Phanerochaetaceae</taxon>
        <taxon>Phlebiopsis</taxon>
    </lineage>
</organism>
<keyword evidence="10" id="KW-1185">Reference proteome</keyword>
<dbReference type="OrthoDB" id="366214at2759"/>
<evidence type="ECO:0000256" key="2">
    <source>
        <dbReference type="ARBA" id="ARBA00022980"/>
    </source>
</evidence>
<gene>
    <name evidence="9" type="ORF">PHLGIDRAFT_18813</name>
</gene>
<proteinExistence type="inferred from homology"/>
<dbReference type="SMART" id="SM01403">
    <property type="entry name" value="Ribosomal_S10"/>
    <property type="match status" value="1"/>
</dbReference>
<evidence type="ECO:0000256" key="3">
    <source>
        <dbReference type="ARBA" id="ARBA00023274"/>
    </source>
</evidence>
<evidence type="ECO:0000256" key="7">
    <source>
        <dbReference type="ARBA" id="ARBA00065857"/>
    </source>
</evidence>
<protein>
    <recommendedName>
        <fullName evidence="4">Small ribosomal subunit protein uS10m</fullName>
    </recommendedName>
    <alternativeName>
        <fullName evidence="5">37S ribosomal protein S10, mitochondrial</fullName>
    </alternativeName>
</protein>
<dbReference type="STRING" id="745531.A0A0C3SA19"/>
<comment type="subunit">
    <text evidence="7">Part of the mitochondrial small ribosomal subunit.</text>
</comment>
<dbReference type="InterPro" id="IPR027486">
    <property type="entry name" value="Ribosomal_uS10_dom"/>
</dbReference>
<dbReference type="AlphaFoldDB" id="A0A0C3SA19"/>
<feature type="domain" description="Small ribosomal subunit protein uS10" evidence="8">
    <location>
        <begin position="111"/>
        <end position="208"/>
    </location>
</feature>
<accession>A0A0C3SA19</accession>
<evidence type="ECO:0000256" key="4">
    <source>
        <dbReference type="ARBA" id="ARBA00035261"/>
    </source>
</evidence>
<dbReference type="Gene3D" id="3.30.70.600">
    <property type="entry name" value="Ribosomal protein S10 domain"/>
    <property type="match status" value="1"/>
</dbReference>
<evidence type="ECO:0000256" key="1">
    <source>
        <dbReference type="ARBA" id="ARBA00007102"/>
    </source>
</evidence>
<keyword evidence="3" id="KW-0687">Ribonucleoprotein</keyword>